<evidence type="ECO:0000313" key="2">
    <source>
        <dbReference type="Proteomes" id="UP000649739"/>
    </source>
</evidence>
<dbReference type="InterPro" id="IPR004981">
    <property type="entry name" value="Trp_2_3_dOase"/>
</dbReference>
<dbReference type="AlphaFoldDB" id="A0A8J3BD07"/>
<dbReference type="EMBL" id="BMQB01000010">
    <property type="protein sequence ID" value="GGK05842.1"/>
    <property type="molecule type" value="Genomic_DNA"/>
</dbReference>
<gene>
    <name evidence="1" type="primary">kynA</name>
    <name evidence="1" type="ORF">GCM10010123_39730</name>
</gene>
<dbReference type="InterPro" id="IPR037217">
    <property type="entry name" value="Trp/Indoleamine_2_3_dOase-like"/>
</dbReference>
<dbReference type="SUPFAM" id="SSF140959">
    <property type="entry name" value="Indolic compounds 2,3-dioxygenase-like"/>
    <property type="match status" value="1"/>
</dbReference>
<keyword evidence="2" id="KW-1185">Reference proteome</keyword>
<proteinExistence type="predicted"/>
<sequence length="274" mass="30961">MSTGESEYGGTANEGLVDFGEQGGRLTYGTYLRVGELLSQQALESDPAAHDELLFITIHQVYELWFKLVLHELTDARDRMLAGEAYQPRVRLERCHVIERTLVGQVDVIDTMTPQDFVVFRHKLAPASGFQSAQFREIEFLSGAKDPGYLRRFKGLSDEEQARLNRRLAEPSLWDGFLAVLVKAGFPVGTEDERVAAYRAIAADRERHGALWDLAEAMVAHDQAWALWRSRHVIMAERQIGTKIGTGGSAGGDYLRSRTPIRFYPELWELRSHL</sequence>
<dbReference type="PANTHER" id="PTHR10138">
    <property type="entry name" value="TRYPTOPHAN 2,3-DIOXYGENASE"/>
    <property type="match status" value="1"/>
</dbReference>
<organism evidence="1 2">
    <name type="scientific">Pilimelia anulata</name>
    <dbReference type="NCBI Taxonomy" id="53371"/>
    <lineage>
        <taxon>Bacteria</taxon>
        <taxon>Bacillati</taxon>
        <taxon>Actinomycetota</taxon>
        <taxon>Actinomycetes</taxon>
        <taxon>Micromonosporales</taxon>
        <taxon>Micromonosporaceae</taxon>
        <taxon>Pilimelia</taxon>
    </lineage>
</organism>
<dbReference type="GO" id="GO:0046872">
    <property type="term" value="F:metal ion binding"/>
    <property type="evidence" value="ECO:0007669"/>
    <property type="project" value="InterPro"/>
</dbReference>
<comment type="caution">
    <text evidence="1">The sequence shown here is derived from an EMBL/GenBank/DDBJ whole genome shotgun (WGS) entry which is preliminary data.</text>
</comment>
<dbReference type="Pfam" id="PF03301">
    <property type="entry name" value="Trp_dioxygenase"/>
    <property type="match status" value="2"/>
</dbReference>
<dbReference type="PANTHER" id="PTHR10138:SF0">
    <property type="entry name" value="TRYPTOPHAN 2,3-DIOXYGENASE"/>
    <property type="match status" value="1"/>
</dbReference>
<reference evidence="1" key="2">
    <citation type="submission" date="2020-09" db="EMBL/GenBank/DDBJ databases">
        <authorList>
            <person name="Sun Q."/>
            <person name="Ohkuma M."/>
        </authorList>
    </citation>
    <scope>NUCLEOTIDE SEQUENCE</scope>
    <source>
        <strain evidence="1">JCM 3090</strain>
    </source>
</reference>
<reference evidence="1" key="1">
    <citation type="journal article" date="2014" name="Int. J. Syst. Evol. Microbiol.">
        <title>Complete genome sequence of Corynebacterium casei LMG S-19264T (=DSM 44701T), isolated from a smear-ripened cheese.</title>
        <authorList>
            <consortium name="US DOE Joint Genome Institute (JGI-PGF)"/>
            <person name="Walter F."/>
            <person name="Albersmeier A."/>
            <person name="Kalinowski J."/>
            <person name="Ruckert C."/>
        </authorList>
    </citation>
    <scope>NUCLEOTIDE SEQUENCE</scope>
    <source>
        <strain evidence="1">JCM 3090</strain>
    </source>
</reference>
<dbReference type="GO" id="GO:0004833">
    <property type="term" value="F:L-tryptophan 2,3-dioxygenase activity"/>
    <property type="evidence" value="ECO:0007669"/>
    <property type="project" value="InterPro"/>
</dbReference>
<dbReference type="GO" id="GO:0019442">
    <property type="term" value="P:L-tryptophan catabolic process to acetyl-CoA"/>
    <property type="evidence" value="ECO:0007669"/>
    <property type="project" value="TreeGrafter"/>
</dbReference>
<dbReference type="Gene3D" id="1.20.58.480">
    <property type="match status" value="1"/>
</dbReference>
<dbReference type="RefSeq" id="WP_189171708.1">
    <property type="nucleotide sequence ID" value="NZ_BMQB01000010.1"/>
</dbReference>
<name>A0A8J3BD07_9ACTN</name>
<accession>A0A8J3BD07</accession>
<dbReference type="Proteomes" id="UP000649739">
    <property type="component" value="Unassembled WGS sequence"/>
</dbReference>
<dbReference type="GO" id="GO:0020037">
    <property type="term" value="F:heme binding"/>
    <property type="evidence" value="ECO:0007669"/>
    <property type="project" value="InterPro"/>
</dbReference>
<protein>
    <submittedName>
        <fullName evidence="1">Tryptophan 2,3-dioxygenase</fullName>
    </submittedName>
</protein>
<evidence type="ECO:0000313" key="1">
    <source>
        <dbReference type="EMBL" id="GGK05842.1"/>
    </source>
</evidence>
<dbReference type="GO" id="GO:0019441">
    <property type="term" value="P:L-tryptophan catabolic process to kynurenine"/>
    <property type="evidence" value="ECO:0007669"/>
    <property type="project" value="InterPro"/>
</dbReference>